<protein>
    <submittedName>
        <fullName evidence="1">Uncharacterized protein</fullName>
    </submittedName>
</protein>
<keyword evidence="2" id="KW-1185">Reference proteome</keyword>
<evidence type="ECO:0000313" key="2">
    <source>
        <dbReference type="Proteomes" id="UP000322225"/>
    </source>
</evidence>
<gene>
    <name evidence="1" type="ORF">CI109_107295</name>
</gene>
<organism evidence="1 2">
    <name type="scientific">Kwoniella shandongensis</name>
    <dbReference type="NCBI Taxonomy" id="1734106"/>
    <lineage>
        <taxon>Eukaryota</taxon>
        <taxon>Fungi</taxon>
        <taxon>Dikarya</taxon>
        <taxon>Basidiomycota</taxon>
        <taxon>Agaricomycotina</taxon>
        <taxon>Tremellomycetes</taxon>
        <taxon>Tremellales</taxon>
        <taxon>Cryptococcaceae</taxon>
        <taxon>Kwoniella</taxon>
    </lineage>
</organism>
<dbReference type="RefSeq" id="XP_065824074.1">
    <property type="nucleotide sequence ID" value="XM_065968002.1"/>
</dbReference>
<accession>A0AAJ8LQF9</accession>
<reference evidence="1" key="1">
    <citation type="submission" date="2017-08" db="EMBL/GenBank/DDBJ databases">
        <authorList>
            <person name="Cuomo C."/>
            <person name="Billmyre B."/>
            <person name="Heitman J."/>
        </authorList>
    </citation>
    <scope>NUCLEOTIDE SEQUENCE</scope>
    <source>
        <strain evidence="1">CBS 12478</strain>
    </source>
</reference>
<dbReference type="AlphaFoldDB" id="A0AAJ8LQF9"/>
<name>A0AAJ8LQF9_9TREE</name>
<dbReference type="GeneID" id="43587879"/>
<proteinExistence type="predicted"/>
<reference evidence="1" key="2">
    <citation type="submission" date="2024-01" db="EMBL/GenBank/DDBJ databases">
        <title>Comparative genomics of Cryptococcus and Kwoniella reveals pathogenesis evolution and contrasting modes of karyotype evolution via chromosome fusion or intercentromeric recombination.</title>
        <authorList>
            <person name="Coelho M.A."/>
            <person name="David-Palma M."/>
            <person name="Shea T."/>
            <person name="Bowers K."/>
            <person name="McGinley-Smith S."/>
            <person name="Mohammad A.W."/>
            <person name="Gnirke A."/>
            <person name="Yurkov A.M."/>
            <person name="Nowrousian M."/>
            <person name="Sun S."/>
            <person name="Cuomo C.A."/>
            <person name="Heitman J."/>
        </authorList>
    </citation>
    <scope>NUCLEOTIDE SEQUENCE</scope>
    <source>
        <strain evidence="1">CBS 12478</strain>
    </source>
</reference>
<dbReference type="KEGG" id="ksn:43587879"/>
<dbReference type="Proteomes" id="UP000322225">
    <property type="component" value="Chromosome 14"/>
</dbReference>
<dbReference type="EMBL" id="CP144064">
    <property type="protein sequence ID" value="WWD22801.1"/>
    <property type="molecule type" value="Genomic_DNA"/>
</dbReference>
<sequence>MSDTATSSNYYEVALHDDHANTSLDGTDVDQIQAEAEEATTAPTLDKAAARRQRIAAAVEKSKTEYKPEHAYTERKWYQAESSSRNVLKQHKVDRQHLEFVTATLYYADPPQYRASLDLVMSVFEPTAKSLGGLTRELLDTGIRSAIGCGDVPAAIALADCSRSQGLFAGLATSAADAYLVAGRPETAISPLLASISAFGMHYPTLQRLADVLREICERKTAQGLSTTVAEQLRELVQRAADWRKGSMGRPLFATGDPVDTIPVPSMGATQDKQAIDITAAAREIGLSEEDRKALDGVWRRLSKGVKVADTDEAVEKSVREL</sequence>
<evidence type="ECO:0000313" key="1">
    <source>
        <dbReference type="EMBL" id="WWD22801.1"/>
    </source>
</evidence>